<feature type="region of interest" description="Disordered" evidence="2">
    <location>
        <begin position="104"/>
        <end position="123"/>
    </location>
</feature>
<evidence type="ECO:0000313" key="5">
    <source>
        <dbReference type="Proteomes" id="UP000199759"/>
    </source>
</evidence>
<sequence>MSVPSVLFVCGRNAIRSPMAAALWRQQFGDAAQARSCGVIPAAFADGFMVAVMAELGCDLEDISPMALSGVTDPPAALVVSLSSAADRLARQYAADKSAEFQAWPIPDPSETGGSREQRLSAYRQTRDAIKARIADWHLPRKSA</sequence>
<dbReference type="InterPro" id="IPR023485">
    <property type="entry name" value="Ptyr_pPase"/>
</dbReference>
<dbReference type="SMART" id="SM00226">
    <property type="entry name" value="LMWPc"/>
    <property type="match status" value="1"/>
</dbReference>
<protein>
    <submittedName>
        <fullName evidence="4">Protein-tyrosine-phosphatase</fullName>
    </submittedName>
</protein>
<proteinExistence type="predicted"/>
<evidence type="ECO:0000313" key="4">
    <source>
        <dbReference type="EMBL" id="SDM74619.1"/>
    </source>
</evidence>
<evidence type="ECO:0000259" key="3">
    <source>
        <dbReference type="SMART" id="SM00226"/>
    </source>
</evidence>
<feature type="domain" description="Phosphotyrosine protein phosphatase I" evidence="3">
    <location>
        <begin position="4"/>
        <end position="140"/>
    </location>
</feature>
<name>A0A1G9VR08_9PROT</name>
<organism evidence="4 5">
    <name type="scientific">Maricaulis salignorans</name>
    <dbReference type="NCBI Taxonomy" id="144026"/>
    <lineage>
        <taxon>Bacteria</taxon>
        <taxon>Pseudomonadati</taxon>
        <taxon>Pseudomonadota</taxon>
        <taxon>Alphaproteobacteria</taxon>
        <taxon>Maricaulales</taxon>
        <taxon>Maricaulaceae</taxon>
        <taxon>Maricaulis</taxon>
    </lineage>
</organism>
<dbReference type="AlphaFoldDB" id="A0A1G9VR08"/>
<dbReference type="RefSeq" id="WP_091771561.1">
    <property type="nucleotide sequence ID" value="NZ_FNHG01000020.1"/>
</dbReference>
<dbReference type="STRING" id="144026.SAMN04488568_12051"/>
<reference evidence="4 5" key="1">
    <citation type="submission" date="2016-10" db="EMBL/GenBank/DDBJ databases">
        <authorList>
            <person name="de Groot N.N."/>
        </authorList>
    </citation>
    <scope>NUCLEOTIDE SEQUENCE [LARGE SCALE GENOMIC DNA]</scope>
    <source>
        <strain evidence="4 5">DSM 16077</strain>
    </source>
</reference>
<dbReference type="Pfam" id="PF01451">
    <property type="entry name" value="LMWPc"/>
    <property type="match status" value="1"/>
</dbReference>
<dbReference type="GO" id="GO:0046685">
    <property type="term" value="P:response to arsenic-containing substance"/>
    <property type="evidence" value="ECO:0007669"/>
    <property type="project" value="UniProtKB-KW"/>
</dbReference>
<dbReference type="OrthoDB" id="9799372at2"/>
<dbReference type="SUPFAM" id="SSF52788">
    <property type="entry name" value="Phosphotyrosine protein phosphatases I"/>
    <property type="match status" value="1"/>
</dbReference>
<feature type="compositionally biased region" description="Basic and acidic residues" evidence="2">
    <location>
        <begin position="114"/>
        <end position="123"/>
    </location>
</feature>
<keyword evidence="5" id="KW-1185">Reference proteome</keyword>
<dbReference type="Proteomes" id="UP000199759">
    <property type="component" value="Unassembled WGS sequence"/>
</dbReference>
<dbReference type="Gene3D" id="3.40.50.2300">
    <property type="match status" value="1"/>
</dbReference>
<evidence type="ECO:0000256" key="2">
    <source>
        <dbReference type="SAM" id="MobiDB-lite"/>
    </source>
</evidence>
<accession>A0A1G9VR08</accession>
<dbReference type="InterPro" id="IPR036196">
    <property type="entry name" value="Ptyr_pPase_sf"/>
</dbReference>
<keyword evidence="1" id="KW-0059">Arsenical resistance</keyword>
<dbReference type="PANTHER" id="PTHR43428:SF1">
    <property type="entry name" value="ARSENATE REDUCTASE"/>
    <property type="match status" value="1"/>
</dbReference>
<dbReference type="PANTHER" id="PTHR43428">
    <property type="entry name" value="ARSENATE REDUCTASE"/>
    <property type="match status" value="1"/>
</dbReference>
<dbReference type="EMBL" id="FNHG01000020">
    <property type="protein sequence ID" value="SDM74619.1"/>
    <property type="molecule type" value="Genomic_DNA"/>
</dbReference>
<evidence type="ECO:0000256" key="1">
    <source>
        <dbReference type="ARBA" id="ARBA00022849"/>
    </source>
</evidence>
<gene>
    <name evidence="4" type="ORF">SAMN04488568_12051</name>
</gene>